<accession>A0A813J3N2</accession>
<proteinExistence type="predicted"/>
<dbReference type="EMBL" id="CAJNNW010018793">
    <property type="protein sequence ID" value="CAE8663474.1"/>
    <property type="molecule type" value="Genomic_DNA"/>
</dbReference>
<name>A0A813J3N2_POLGL</name>
<dbReference type="Proteomes" id="UP000626109">
    <property type="component" value="Unassembled WGS sequence"/>
</dbReference>
<sequence length="99" mass="10829">MILGVVTSTLCLEVVQMNSNPSHHMICSQRASDSNVKYKFKMTAAAAAATWTSIHNVPDEVYPRIDYRTITGVEGPLETELQTSLIYLSAARSLIGARS</sequence>
<comment type="caution">
    <text evidence="1">The sequence shown here is derived from an EMBL/GenBank/DDBJ whole genome shotgun (WGS) entry which is preliminary data.</text>
</comment>
<organism evidence="1 2">
    <name type="scientific">Polarella glacialis</name>
    <name type="common">Dinoflagellate</name>
    <dbReference type="NCBI Taxonomy" id="89957"/>
    <lineage>
        <taxon>Eukaryota</taxon>
        <taxon>Sar</taxon>
        <taxon>Alveolata</taxon>
        <taxon>Dinophyceae</taxon>
        <taxon>Suessiales</taxon>
        <taxon>Suessiaceae</taxon>
        <taxon>Polarella</taxon>
    </lineage>
</organism>
<dbReference type="AlphaFoldDB" id="A0A813J3N2"/>
<reference evidence="1" key="1">
    <citation type="submission" date="2021-02" db="EMBL/GenBank/DDBJ databases">
        <authorList>
            <person name="Dougan E. K."/>
            <person name="Rhodes N."/>
            <person name="Thang M."/>
            <person name="Chan C."/>
        </authorList>
    </citation>
    <scope>NUCLEOTIDE SEQUENCE</scope>
</reference>
<gene>
    <name evidence="1" type="ORF">PGLA2088_LOCUS15257</name>
</gene>
<protein>
    <submittedName>
        <fullName evidence="1">Uncharacterized protein</fullName>
    </submittedName>
</protein>
<evidence type="ECO:0000313" key="1">
    <source>
        <dbReference type="EMBL" id="CAE8663474.1"/>
    </source>
</evidence>
<evidence type="ECO:0000313" key="2">
    <source>
        <dbReference type="Proteomes" id="UP000626109"/>
    </source>
</evidence>